<dbReference type="HOGENOM" id="CLU_031567_1_0_1"/>
<evidence type="ECO:0000256" key="1">
    <source>
        <dbReference type="ARBA" id="ARBA00025771"/>
    </source>
</evidence>
<dbReference type="FunCoup" id="A0A0C3D834">
    <property type="interactions" value="893"/>
</dbReference>
<dbReference type="GO" id="GO:0003723">
    <property type="term" value="F:RNA binding"/>
    <property type="evidence" value="ECO:0007669"/>
    <property type="project" value="InterPro"/>
</dbReference>
<dbReference type="Gene3D" id="1.10.10.10">
    <property type="entry name" value="Winged helix-like DNA-binding domain superfamily/Winged helix DNA-binding domain"/>
    <property type="match status" value="1"/>
</dbReference>
<dbReference type="InterPro" id="IPR036388">
    <property type="entry name" value="WH-like_DNA-bd_sf"/>
</dbReference>
<dbReference type="GO" id="GO:0003690">
    <property type="term" value="F:double-stranded DNA binding"/>
    <property type="evidence" value="ECO:0007669"/>
    <property type="project" value="InterPro"/>
</dbReference>
<dbReference type="InParanoid" id="A0A0C3D834"/>
<evidence type="ECO:0000313" key="4">
    <source>
        <dbReference type="EMBL" id="KIM98052.1"/>
    </source>
</evidence>
<reference evidence="5" key="2">
    <citation type="submission" date="2015-01" db="EMBL/GenBank/DDBJ databases">
        <title>Evolutionary Origins and Diversification of the Mycorrhizal Mutualists.</title>
        <authorList>
            <consortium name="DOE Joint Genome Institute"/>
            <consortium name="Mycorrhizal Genomics Consortium"/>
            <person name="Kohler A."/>
            <person name="Kuo A."/>
            <person name="Nagy L.G."/>
            <person name="Floudas D."/>
            <person name="Copeland A."/>
            <person name="Barry K.W."/>
            <person name="Cichocki N."/>
            <person name="Veneault-Fourrey C."/>
            <person name="LaButti K."/>
            <person name="Lindquist E.A."/>
            <person name="Lipzen A."/>
            <person name="Lundell T."/>
            <person name="Morin E."/>
            <person name="Murat C."/>
            <person name="Riley R."/>
            <person name="Ohm R."/>
            <person name="Sun H."/>
            <person name="Tunlid A."/>
            <person name="Henrissat B."/>
            <person name="Grigoriev I.V."/>
            <person name="Hibbett D.S."/>
            <person name="Martin F."/>
        </authorList>
    </citation>
    <scope>NUCLEOTIDE SEQUENCE [LARGE SCALE GENOMIC DNA]</scope>
    <source>
        <strain evidence="5">Zn</strain>
    </source>
</reference>
<gene>
    <name evidence="4" type="ORF">OIDMADRAFT_129343</name>
</gene>
<dbReference type="PANTHER" id="PTHR12732">
    <property type="entry name" value="UNCHARACTERIZED PROTEASOME COMPONENT REGION PCI-CONTAINING"/>
    <property type="match status" value="1"/>
</dbReference>
<evidence type="ECO:0000259" key="3">
    <source>
        <dbReference type="PROSITE" id="PS50250"/>
    </source>
</evidence>
<evidence type="ECO:0000313" key="5">
    <source>
        <dbReference type="Proteomes" id="UP000054321"/>
    </source>
</evidence>
<dbReference type="STRING" id="913774.A0A0C3D834"/>
<protein>
    <recommendedName>
        <fullName evidence="2">Protein CSN12 homolog</fullName>
    </recommendedName>
</protein>
<sequence length="454" mass="51512">MDPFFTHFKEAYGSGDGYALSMTLSPLDTQSQPDRLSSFFRSTNAASAVKDFKYRILYDNTNTFKLSQDEGNGWVDVYFAYWKVTGEILNAEAATKANEKVSWISVYEGWKELTNQLIRGYTNCEFEAWTVPCLYMVGKYLRIFAIKADEGAANGTSAVTSFQDDLNPEAEKNEKLEDAARQLNRIFQLCLSDRAPLEESRKWGIYNIINLLFKTYFKLNSISLSKNILRAIQVYKGDMPGLEAFPMAHQVTFKYYVGVIYFLEENYVESERHLTEAWQLCHKDVKRNKELILTYLIPCHLLTTHTLPTLALLSDYPRLQVLFLPLSRCIKKGDLSGFDAALIAGEEEFVKRRIYLTLERGRDIALRNLLRKVFIAGGFEEAKEANATPVRRTRVPVAEFGAAISIGSKETMDNDEVECLLANMIYKSLMKGYIARERGIVVLSKGGAFPGTGI</sequence>
<proteinExistence type="inferred from homology"/>
<dbReference type="PROSITE" id="PS50250">
    <property type="entry name" value="PCI"/>
    <property type="match status" value="1"/>
</dbReference>
<dbReference type="Proteomes" id="UP000054321">
    <property type="component" value="Unassembled WGS sequence"/>
</dbReference>
<dbReference type="InterPro" id="IPR045114">
    <property type="entry name" value="Csn12-like"/>
</dbReference>
<dbReference type="FunFam" id="1.10.10.10:FF:000366">
    <property type="entry name" value="COP9 signalosome complex subunit"/>
    <property type="match status" value="1"/>
</dbReference>
<name>A0A0C3D834_OIDMZ</name>
<organism evidence="4 5">
    <name type="scientific">Oidiodendron maius (strain Zn)</name>
    <dbReference type="NCBI Taxonomy" id="913774"/>
    <lineage>
        <taxon>Eukaryota</taxon>
        <taxon>Fungi</taxon>
        <taxon>Dikarya</taxon>
        <taxon>Ascomycota</taxon>
        <taxon>Pezizomycotina</taxon>
        <taxon>Leotiomycetes</taxon>
        <taxon>Leotiomycetes incertae sedis</taxon>
        <taxon>Myxotrichaceae</taxon>
        <taxon>Oidiodendron</taxon>
    </lineage>
</organism>
<dbReference type="PANTHER" id="PTHR12732:SF0">
    <property type="entry name" value="PCI DOMAIN-CONTAINING PROTEIN 2"/>
    <property type="match status" value="1"/>
</dbReference>
<comment type="similarity">
    <text evidence="1">Belongs to the CSN12 family.</text>
</comment>
<dbReference type="Pfam" id="PF01399">
    <property type="entry name" value="PCI"/>
    <property type="match status" value="1"/>
</dbReference>
<reference evidence="4 5" key="1">
    <citation type="submission" date="2014-04" db="EMBL/GenBank/DDBJ databases">
        <authorList>
            <consortium name="DOE Joint Genome Institute"/>
            <person name="Kuo A."/>
            <person name="Martino E."/>
            <person name="Perotto S."/>
            <person name="Kohler A."/>
            <person name="Nagy L.G."/>
            <person name="Floudas D."/>
            <person name="Copeland A."/>
            <person name="Barry K.W."/>
            <person name="Cichocki N."/>
            <person name="Veneault-Fourrey C."/>
            <person name="LaButti K."/>
            <person name="Lindquist E.A."/>
            <person name="Lipzen A."/>
            <person name="Lundell T."/>
            <person name="Morin E."/>
            <person name="Murat C."/>
            <person name="Sun H."/>
            <person name="Tunlid A."/>
            <person name="Henrissat B."/>
            <person name="Grigoriev I.V."/>
            <person name="Hibbett D.S."/>
            <person name="Martin F."/>
            <person name="Nordberg H.P."/>
            <person name="Cantor M.N."/>
            <person name="Hua S.X."/>
        </authorList>
    </citation>
    <scope>NUCLEOTIDE SEQUENCE [LARGE SCALE GENOMIC DNA]</scope>
    <source>
        <strain evidence="4 5">Zn</strain>
    </source>
</reference>
<dbReference type="InterPro" id="IPR000717">
    <property type="entry name" value="PCI_dom"/>
</dbReference>
<dbReference type="AlphaFoldDB" id="A0A0C3D834"/>
<dbReference type="SMART" id="SM00753">
    <property type="entry name" value="PAM"/>
    <property type="match status" value="1"/>
</dbReference>
<keyword evidence="5" id="KW-1185">Reference proteome</keyword>
<accession>A0A0C3D834</accession>
<dbReference type="OrthoDB" id="10252687at2759"/>
<feature type="domain" description="PCI" evidence="3">
    <location>
        <begin position="251"/>
        <end position="448"/>
    </location>
</feature>
<dbReference type="EMBL" id="KN832881">
    <property type="protein sequence ID" value="KIM98052.1"/>
    <property type="molecule type" value="Genomic_DNA"/>
</dbReference>
<evidence type="ECO:0000256" key="2">
    <source>
        <dbReference type="ARBA" id="ARBA00073854"/>
    </source>
</evidence>